<keyword evidence="1" id="KW-0001">2Fe-2S</keyword>
<dbReference type="Pfam" id="PF00355">
    <property type="entry name" value="Rieske"/>
    <property type="match status" value="1"/>
</dbReference>
<dbReference type="PANTHER" id="PTHR21496:SF0">
    <property type="entry name" value="RIESKE DOMAIN-CONTAINING PROTEIN"/>
    <property type="match status" value="1"/>
</dbReference>
<evidence type="ECO:0000313" key="10">
    <source>
        <dbReference type="Proteomes" id="UP001595909"/>
    </source>
</evidence>
<name>A0ABV9RRP4_9PSEU</name>
<keyword evidence="10" id="KW-1185">Reference proteome</keyword>
<comment type="cofactor">
    <cofactor evidence="5">
        <name>[2Fe-2S] cluster</name>
        <dbReference type="ChEBI" id="CHEBI:190135"/>
    </cofactor>
</comment>
<evidence type="ECO:0000256" key="4">
    <source>
        <dbReference type="ARBA" id="ARBA00023014"/>
    </source>
</evidence>
<dbReference type="InterPro" id="IPR019251">
    <property type="entry name" value="DUF2231_TM"/>
</dbReference>
<evidence type="ECO:0000256" key="1">
    <source>
        <dbReference type="ARBA" id="ARBA00022714"/>
    </source>
</evidence>
<accession>A0ABV9RRP4</accession>
<sequence length="309" mass="32390">MIGDTPSTTTAREDARMRPFDDIDRLAKNPALDKVAAPLRDAVHKVLRRQDVKDALHGVWMGHPLHPMLAQLSLGSFVSAGVLDVAPRTRRPATVLIALGLVSAVPTAAAGWADYADGHEEQQRVGVVHAAANGVMLAGYAASLAARLRGRGVRGALLGWAALTVGTAGAALGGHMAYHQAMGANHAEGYPHIGPGDWTDVGTVDELPEGEPTRRIVGDVGVLVVRRGERIHALADRCAHASAPLHEGRITNGEGPACIVCPWHGSVFRLDTGSVVHGPATAPQPTFRTRVRDGRLELAVTGYAGVPAS</sequence>
<feature type="transmembrane region" description="Helical" evidence="7">
    <location>
        <begin position="157"/>
        <end position="178"/>
    </location>
</feature>
<dbReference type="PROSITE" id="PS51296">
    <property type="entry name" value="RIESKE"/>
    <property type="match status" value="1"/>
</dbReference>
<comment type="similarity">
    <text evidence="6">Belongs to the bacterial ring-hydroxylating dioxygenase ferredoxin component family.</text>
</comment>
<proteinExistence type="inferred from homology"/>
<dbReference type="InterPro" id="IPR036922">
    <property type="entry name" value="Rieske_2Fe-2S_sf"/>
</dbReference>
<feature type="transmembrane region" description="Helical" evidence="7">
    <location>
        <begin position="93"/>
        <end position="113"/>
    </location>
</feature>
<evidence type="ECO:0000256" key="5">
    <source>
        <dbReference type="ARBA" id="ARBA00034078"/>
    </source>
</evidence>
<keyword evidence="2" id="KW-0479">Metal-binding</keyword>
<evidence type="ECO:0000313" key="9">
    <source>
        <dbReference type="EMBL" id="MFC4836032.1"/>
    </source>
</evidence>
<keyword evidence="7" id="KW-0812">Transmembrane</keyword>
<feature type="transmembrane region" description="Helical" evidence="7">
    <location>
        <begin position="125"/>
        <end position="145"/>
    </location>
</feature>
<dbReference type="Pfam" id="PF09990">
    <property type="entry name" value="DUF2231"/>
    <property type="match status" value="1"/>
</dbReference>
<evidence type="ECO:0000256" key="3">
    <source>
        <dbReference type="ARBA" id="ARBA00023004"/>
    </source>
</evidence>
<dbReference type="InterPro" id="IPR017941">
    <property type="entry name" value="Rieske_2Fe-2S"/>
</dbReference>
<evidence type="ECO:0000259" key="8">
    <source>
        <dbReference type="PROSITE" id="PS51296"/>
    </source>
</evidence>
<organism evidence="9 10">
    <name type="scientific">Actinomycetospora chibensis</name>
    <dbReference type="NCBI Taxonomy" id="663606"/>
    <lineage>
        <taxon>Bacteria</taxon>
        <taxon>Bacillati</taxon>
        <taxon>Actinomycetota</taxon>
        <taxon>Actinomycetes</taxon>
        <taxon>Pseudonocardiales</taxon>
        <taxon>Pseudonocardiaceae</taxon>
        <taxon>Actinomycetospora</taxon>
    </lineage>
</organism>
<dbReference type="Gene3D" id="2.102.10.10">
    <property type="entry name" value="Rieske [2Fe-2S] iron-sulphur domain"/>
    <property type="match status" value="1"/>
</dbReference>
<comment type="caution">
    <text evidence="9">The sequence shown here is derived from an EMBL/GenBank/DDBJ whole genome shotgun (WGS) entry which is preliminary data.</text>
</comment>
<dbReference type="PANTHER" id="PTHR21496">
    <property type="entry name" value="FERREDOXIN-RELATED"/>
    <property type="match status" value="1"/>
</dbReference>
<keyword evidence="7" id="KW-0472">Membrane</keyword>
<dbReference type="Proteomes" id="UP001595909">
    <property type="component" value="Unassembled WGS sequence"/>
</dbReference>
<dbReference type="RefSeq" id="WP_274190041.1">
    <property type="nucleotide sequence ID" value="NZ_BAABHN010000052.1"/>
</dbReference>
<evidence type="ECO:0000256" key="2">
    <source>
        <dbReference type="ARBA" id="ARBA00022723"/>
    </source>
</evidence>
<dbReference type="SUPFAM" id="SSF50022">
    <property type="entry name" value="ISP domain"/>
    <property type="match status" value="1"/>
</dbReference>
<evidence type="ECO:0000256" key="6">
    <source>
        <dbReference type="ARBA" id="ARBA00038001"/>
    </source>
</evidence>
<dbReference type="EMBL" id="JBHSIM010000052">
    <property type="protein sequence ID" value="MFC4836032.1"/>
    <property type="molecule type" value="Genomic_DNA"/>
</dbReference>
<feature type="domain" description="Rieske" evidence="8">
    <location>
        <begin position="198"/>
        <end position="298"/>
    </location>
</feature>
<keyword evidence="4" id="KW-0411">Iron-sulfur</keyword>
<keyword evidence="3" id="KW-0408">Iron</keyword>
<reference evidence="10" key="1">
    <citation type="journal article" date="2019" name="Int. J. Syst. Evol. Microbiol.">
        <title>The Global Catalogue of Microorganisms (GCM) 10K type strain sequencing project: providing services to taxonomists for standard genome sequencing and annotation.</title>
        <authorList>
            <consortium name="The Broad Institute Genomics Platform"/>
            <consortium name="The Broad Institute Genome Sequencing Center for Infectious Disease"/>
            <person name="Wu L."/>
            <person name="Ma J."/>
        </authorList>
    </citation>
    <scope>NUCLEOTIDE SEQUENCE [LARGE SCALE GENOMIC DNA]</scope>
    <source>
        <strain evidence="10">CCUG 50347</strain>
    </source>
</reference>
<keyword evidence="7" id="KW-1133">Transmembrane helix</keyword>
<protein>
    <submittedName>
        <fullName evidence="9">Rieske 2Fe-2S domain-containing protein</fullName>
    </submittedName>
</protein>
<evidence type="ECO:0000256" key="7">
    <source>
        <dbReference type="SAM" id="Phobius"/>
    </source>
</evidence>
<gene>
    <name evidence="9" type="ORF">ACFPEL_26740</name>
</gene>
<dbReference type="CDD" id="cd03467">
    <property type="entry name" value="Rieske"/>
    <property type="match status" value="1"/>
</dbReference>